<dbReference type="AlphaFoldDB" id="A0AAJ1WJN6"/>
<comment type="caution">
    <text evidence="2">The sequence shown here is derived from an EMBL/GenBank/DDBJ whole genome shotgun (WGS) entry which is preliminary data.</text>
</comment>
<accession>A0AAJ1WJN6</accession>
<proteinExistence type="predicted"/>
<gene>
    <name evidence="2" type="ORF">J2S13_002091</name>
</gene>
<organism evidence="2 3">
    <name type="scientific">Oikeobacillus pervagus</name>
    <dbReference type="NCBI Taxonomy" id="1325931"/>
    <lineage>
        <taxon>Bacteria</taxon>
        <taxon>Bacillati</taxon>
        <taxon>Bacillota</taxon>
        <taxon>Bacilli</taxon>
        <taxon>Bacillales</taxon>
        <taxon>Bacillaceae</taxon>
        <taxon>Oikeobacillus</taxon>
    </lineage>
</organism>
<sequence length="90" mass="10581">MSDLSNEEHDFESGKQERLHPFDRLMFGRQTIPPQSRNGQNETNKKYEEGGSINFQDMMMNIDSLMTSFNQLKPMIKKISPLLDKWKKSE</sequence>
<evidence type="ECO:0000256" key="1">
    <source>
        <dbReference type="SAM" id="MobiDB-lite"/>
    </source>
</evidence>
<feature type="region of interest" description="Disordered" evidence="1">
    <location>
        <begin position="1"/>
        <end position="49"/>
    </location>
</feature>
<feature type="compositionally biased region" description="Polar residues" evidence="1">
    <location>
        <begin position="32"/>
        <end position="42"/>
    </location>
</feature>
<feature type="compositionally biased region" description="Basic and acidic residues" evidence="1">
    <location>
        <begin position="1"/>
        <end position="23"/>
    </location>
</feature>
<evidence type="ECO:0000313" key="2">
    <source>
        <dbReference type="EMBL" id="MDQ0215673.1"/>
    </source>
</evidence>
<name>A0AAJ1WJN6_9BACI</name>
<keyword evidence="3" id="KW-1185">Reference proteome</keyword>
<evidence type="ECO:0000313" key="3">
    <source>
        <dbReference type="Proteomes" id="UP001237207"/>
    </source>
</evidence>
<dbReference type="RefSeq" id="WP_307257672.1">
    <property type="nucleotide sequence ID" value="NZ_JAUSUC010000024.1"/>
</dbReference>
<protein>
    <submittedName>
        <fullName evidence="2">Uncharacterized protein</fullName>
    </submittedName>
</protein>
<dbReference type="Proteomes" id="UP001237207">
    <property type="component" value="Unassembled WGS sequence"/>
</dbReference>
<reference evidence="2" key="1">
    <citation type="submission" date="2023-07" db="EMBL/GenBank/DDBJ databases">
        <title>Genomic Encyclopedia of Type Strains, Phase IV (KMG-IV): sequencing the most valuable type-strain genomes for metagenomic binning, comparative biology and taxonomic classification.</title>
        <authorList>
            <person name="Goeker M."/>
        </authorList>
    </citation>
    <scope>NUCLEOTIDE SEQUENCE</scope>
    <source>
        <strain evidence="2">DSM 23947</strain>
    </source>
</reference>
<dbReference type="EMBL" id="JAUSUC010000024">
    <property type="protein sequence ID" value="MDQ0215673.1"/>
    <property type="molecule type" value="Genomic_DNA"/>
</dbReference>